<evidence type="ECO:0008006" key="3">
    <source>
        <dbReference type="Google" id="ProtNLM"/>
    </source>
</evidence>
<comment type="caution">
    <text evidence="1">The sequence shown here is derived from an EMBL/GenBank/DDBJ whole genome shotgun (WGS) entry which is preliminary data.</text>
</comment>
<dbReference type="Proteomes" id="UP001515480">
    <property type="component" value="Unassembled WGS sequence"/>
</dbReference>
<evidence type="ECO:0000313" key="1">
    <source>
        <dbReference type="EMBL" id="KAL1523514.1"/>
    </source>
</evidence>
<dbReference type="SUPFAM" id="SSF53098">
    <property type="entry name" value="Ribonuclease H-like"/>
    <property type="match status" value="1"/>
</dbReference>
<dbReference type="GO" id="GO:0003676">
    <property type="term" value="F:nucleic acid binding"/>
    <property type="evidence" value="ECO:0007669"/>
    <property type="project" value="InterPro"/>
</dbReference>
<keyword evidence="2" id="KW-1185">Reference proteome</keyword>
<evidence type="ECO:0000313" key="2">
    <source>
        <dbReference type="Proteomes" id="UP001515480"/>
    </source>
</evidence>
<dbReference type="InterPro" id="IPR012337">
    <property type="entry name" value="RNaseH-like_sf"/>
</dbReference>
<sequence length="154" mass="16640">MSGCGTFLPPGERIEMSAFKAHGISLAKLTSEGVPAKPELAELMTLIAAAKAAGVRIVAHNASLEAVRVLNHTAICQGVPSPSLSSASMLCTMHNATRHCGLRKRGSKQFKAPCNVELFIFLFGRKPKVQLNSALPDCRVTLASYIEGHKRKWW</sequence>
<dbReference type="AlphaFoldDB" id="A0AB34JNE5"/>
<dbReference type="InterPro" id="IPR036397">
    <property type="entry name" value="RNaseH_sf"/>
</dbReference>
<gene>
    <name evidence="1" type="ORF">AB1Y20_018451</name>
</gene>
<dbReference type="Gene3D" id="3.30.420.10">
    <property type="entry name" value="Ribonuclease H-like superfamily/Ribonuclease H"/>
    <property type="match status" value="1"/>
</dbReference>
<protein>
    <recommendedName>
        <fullName evidence="3">Amidohydrolase-related domain-containing protein</fullName>
    </recommendedName>
</protein>
<dbReference type="EMBL" id="JBGBPQ010000006">
    <property type="protein sequence ID" value="KAL1523514.1"/>
    <property type="molecule type" value="Genomic_DNA"/>
</dbReference>
<reference evidence="1 2" key="1">
    <citation type="journal article" date="2024" name="Science">
        <title>Giant polyketide synthase enzymes in the biosynthesis of giant marine polyether toxins.</title>
        <authorList>
            <person name="Fallon T.R."/>
            <person name="Shende V.V."/>
            <person name="Wierzbicki I.H."/>
            <person name="Pendleton A.L."/>
            <person name="Watervoot N.F."/>
            <person name="Auber R.P."/>
            <person name="Gonzalez D.J."/>
            <person name="Wisecaver J.H."/>
            <person name="Moore B.S."/>
        </authorList>
    </citation>
    <scope>NUCLEOTIDE SEQUENCE [LARGE SCALE GENOMIC DNA]</scope>
    <source>
        <strain evidence="1 2">12B1</strain>
    </source>
</reference>
<proteinExistence type="predicted"/>
<organism evidence="1 2">
    <name type="scientific">Prymnesium parvum</name>
    <name type="common">Toxic golden alga</name>
    <dbReference type="NCBI Taxonomy" id="97485"/>
    <lineage>
        <taxon>Eukaryota</taxon>
        <taxon>Haptista</taxon>
        <taxon>Haptophyta</taxon>
        <taxon>Prymnesiophyceae</taxon>
        <taxon>Prymnesiales</taxon>
        <taxon>Prymnesiaceae</taxon>
        <taxon>Prymnesium</taxon>
    </lineage>
</organism>
<accession>A0AB34JNE5</accession>
<name>A0AB34JNE5_PRYPA</name>